<dbReference type="AlphaFoldDB" id="A0A0B6YKY9"/>
<feature type="domain" description="LRRCT" evidence="3">
    <location>
        <begin position="4"/>
        <end position="58"/>
    </location>
</feature>
<proteinExistence type="predicted"/>
<name>A0A0B6YKY9_9EUPU</name>
<dbReference type="InterPro" id="IPR032675">
    <property type="entry name" value="LRR_dom_sf"/>
</dbReference>
<organism evidence="4">
    <name type="scientific">Arion vulgaris</name>
    <dbReference type="NCBI Taxonomy" id="1028688"/>
    <lineage>
        <taxon>Eukaryota</taxon>
        <taxon>Metazoa</taxon>
        <taxon>Spiralia</taxon>
        <taxon>Lophotrochozoa</taxon>
        <taxon>Mollusca</taxon>
        <taxon>Gastropoda</taxon>
        <taxon>Heterobranchia</taxon>
        <taxon>Euthyneura</taxon>
        <taxon>Panpulmonata</taxon>
        <taxon>Eupulmonata</taxon>
        <taxon>Stylommatophora</taxon>
        <taxon>Helicina</taxon>
        <taxon>Arionoidea</taxon>
        <taxon>Arionidae</taxon>
        <taxon>Arion</taxon>
    </lineage>
</organism>
<feature type="non-terminal residue" evidence="4">
    <location>
        <position position="1"/>
    </location>
</feature>
<dbReference type="Gene3D" id="3.80.10.10">
    <property type="entry name" value="Ribonuclease Inhibitor"/>
    <property type="match status" value="1"/>
</dbReference>
<sequence>FHANSWVCDCHIKYLRDWLTLASSVSKVQCPLSHEEHRDCTNLRCSSPPDLQNSQICRTVIMRLEDKEVAKCKHEKSTVLP</sequence>
<evidence type="ECO:0000259" key="3">
    <source>
        <dbReference type="SMART" id="SM00082"/>
    </source>
</evidence>
<dbReference type="InterPro" id="IPR000483">
    <property type="entry name" value="Cys-rich_flank_reg_C"/>
</dbReference>
<keyword evidence="1" id="KW-0433">Leucine-rich repeat</keyword>
<dbReference type="EMBL" id="HACG01010018">
    <property type="protein sequence ID" value="CEK56883.1"/>
    <property type="molecule type" value="Transcribed_RNA"/>
</dbReference>
<keyword evidence="2" id="KW-0732">Signal</keyword>
<feature type="non-terminal residue" evidence="4">
    <location>
        <position position="81"/>
    </location>
</feature>
<evidence type="ECO:0000256" key="1">
    <source>
        <dbReference type="ARBA" id="ARBA00022614"/>
    </source>
</evidence>
<protein>
    <recommendedName>
        <fullName evidence="3">LRRCT domain-containing protein</fullName>
    </recommendedName>
</protein>
<accession>A0A0B6YKY9</accession>
<evidence type="ECO:0000256" key="2">
    <source>
        <dbReference type="ARBA" id="ARBA00022729"/>
    </source>
</evidence>
<gene>
    <name evidence="4" type="primary">ORF28745</name>
</gene>
<dbReference type="SMART" id="SM00082">
    <property type="entry name" value="LRRCT"/>
    <property type="match status" value="1"/>
</dbReference>
<evidence type="ECO:0000313" key="4">
    <source>
        <dbReference type="EMBL" id="CEK56883.1"/>
    </source>
</evidence>
<reference evidence="4" key="1">
    <citation type="submission" date="2014-12" db="EMBL/GenBank/DDBJ databases">
        <title>Insight into the proteome of Arion vulgaris.</title>
        <authorList>
            <person name="Aradska J."/>
            <person name="Bulat T."/>
            <person name="Smidak R."/>
            <person name="Sarate P."/>
            <person name="Gangsoo J."/>
            <person name="Sialana F."/>
            <person name="Bilban M."/>
            <person name="Lubec G."/>
        </authorList>
    </citation>
    <scope>NUCLEOTIDE SEQUENCE</scope>
    <source>
        <tissue evidence="4">Skin</tissue>
    </source>
</reference>